<evidence type="ECO:0000256" key="8">
    <source>
        <dbReference type="ARBA" id="ARBA00022618"/>
    </source>
</evidence>
<dbReference type="InterPro" id="IPR036318">
    <property type="entry name" value="FAD-bd_PCMH-like_sf"/>
</dbReference>
<evidence type="ECO:0000256" key="7">
    <source>
        <dbReference type="ARBA" id="ARBA00022490"/>
    </source>
</evidence>
<evidence type="ECO:0000256" key="2">
    <source>
        <dbReference type="ARBA" id="ARBA00003921"/>
    </source>
</evidence>
<dbReference type="NCBIfam" id="NF000755">
    <property type="entry name" value="PRK00046.1"/>
    <property type="match status" value="1"/>
</dbReference>
<dbReference type="InterPro" id="IPR016167">
    <property type="entry name" value="FAD-bd_PCMH_sub1"/>
</dbReference>
<evidence type="ECO:0000256" key="18">
    <source>
        <dbReference type="ARBA" id="ARBA00048914"/>
    </source>
</evidence>
<evidence type="ECO:0000256" key="9">
    <source>
        <dbReference type="ARBA" id="ARBA00022630"/>
    </source>
</evidence>
<keyword evidence="22" id="KW-1185">Reference proteome</keyword>
<keyword evidence="14 19" id="KW-0560">Oxidoreductase</keyword>
<dbReference type="Gene3D" id="3.30.465.10">
    <property type="match status" value="1"/>
</dbReference>
<sequence length="346" mass="38518">MELEKNVSLQHLHTFHSPVSTRYFLKVASLEELYAALERYQDLCKKEPDLPLLILGGGSNVVFSGDYRGLTIALGLKGIAVEHTTEEQVLLRVQAGEVWQDLVEYTLRHNWGGLENLSLIPGNVGTSPMQNIGAYGVEIKDVFERCTVLDLRTREIKTLTNSQCEFGYRESIFKRKAKGQYIILEVFFCLTRRNHPLKISYGAIASELEAMGVVTPTIQQVAQAVVRIRKSKLPDPNILGNAGSFFKNPTVESQVFSALAQQFPTIPSYPQPQGVKIPAGWLIEQCGWKGRRIGNVACHHLQALVLVNATGEATGEEIYAFSQEIINSVESKFGITLEREVNIITS</sequence>
<dbReference type="PROSITE" id="PS51387">
    <property type="entry name" value="FAD_PCMH"/>
    <property type="match status" value="1"/>
</dbReference>
<dbReference type="InterPro" id="IPR003170">
    <property type="entry name" value="MurB"/>
</dbReference>
<evidence type="ECO:0000256" key="17">
    <source>
        <dbReference type="ARBA" id="ARBA00031026"/>
    </source>
</evidence>
<dbReference type="InterPro" id="IPR036635">
    <property type="entry name" value="MurB_C_sf"/>
</dbReference>
<dbReference type="Gene3D" id="3.30.43.10">
    <property type="entry name" value="Uridine Diphospho-n-acetylenolpyruvylglucosamine Reductase, domain 2"/>
    <property type="match status" value="1"/>
</dbReference>
<name>A0A931EAF6_9FLAO</name>
<dbReference type="GO" id="GO:0051301">
    <property type="term" value="P:cell division"/>
    <property type="evidence" value="ECO:0007669"/>
    <property type="project" value="UniProtKB-KW"/>
</dbReference>
<accession>A0A931EAF6</accession>
<protein>
    <recommendedName>
        <fullName evidence="6 19">UDP-N-acetylenolpyruvoylglucosamine reductase</fullName>
        <ecNumber evidence="5 19">1.3.1.98</ecNumber>
    </recommendedName>
    <alternativeName>
        <fullName evidence="17 19">UDP-N-acetylmuramate dehydrogenase</fullName>
    </alternativeName>
</protein>
<proteinExistence type="inferred from homology"/>
<dbReference type="GO" id="GO:0005829">
    <property type="term" value="C:cytosol"/>
    <property type="evidence" value="ECO:0007669"/>
    <property type="project" value="TreeGrafter"/>
</dbReference>
<keyword evidence="16 19" id="KW-0961">Cell wall biogenesis/degradation</keyword>
<dbReference type="AlphaFoldDB" id="A0A931EAF6"/>
<evidence type="ECO:0000256" key="6">
    <source>
        <dbReference type="ARBA" id="ARBA00015188"/>
    </source>
</evidence>
<evidence type="ECO:0000256" key="19">
    <source>
        <dbReference type="HAMAP-Rule" id="MF_00037"/>
    </source>
</evidence>
<feature type="active site" evidence="19">
    <location>
        <position position="340"/>
    </location>
</feature>
<evidence type="ECO:0000256" key="12">
    <source>
        <dbReference type="ARBA" id="ARBA00022960"/>
    </source>
</evidence>
<dbReference type="PANTHER" id="PTHR21071:SF4">
    <property type="entry name" value="UDP-N-ACETYLENOLPYRUVOYLGLUCOSAMINE REDUCTASE"/>
    <property type="match status" value="1"/>
</dbReference>
<dbReference type="InterPro" id="IPR016166">
    <property type="entry name" value="FAD-bd_PCMH"/>
</dbReference>
<dbReference type="GO" id="GO:0009252">
    <property type="term" value="P:peptidoglycan biosynthetic process"/>
    <property type="evidence" value="ECO:0007669"/>
    <property type="project" value="UniProtKB-UniRule"/>
</dbReference>
<reference evidence="21" key="1">
    <citation type="submission" date="2020-11" db="EMBL/GenBank/DDBJ databases">
        <title>Genome seq and assembly of Planobacterium sp.</title>
        <authorList>
            <person name="Chhetri G."/>
        </authorList>
    </citation>
    <scope>NUCLEOTIDE SEQUENCE</scope>
    <source>
        <strain evidence="21">GCR5</strain>
    </source>
</reference>
<dbReference type="PANTHER" id="PTHR21071">
    <property type="entry name" value="UDP-N-ACETYLENOLPYRUVOYLGLUCOSAMINE REDUCTASE"/>
    <property type="match status" value="1"/>
</dbReference>
<keyword evidence="8 19" id="KW-0132">Cell division</keyword>
<dbReference type="InterPro" id="IPR006094">
    <property type="entry name" value="Oxid_FAD_bind_N"/>
</dbReference>
<feature type="domain" description="FAD-binding PCMH-type" evidence="20">
    <location>
        <begin position="16"/>
        <end position="193"/>
    </location>
</feature>
<comment type="catalytic activity">
    <reaction evidence="18 19">
        <text>UDP-N-acetyl-alpha-D-muramate + NADP(+) = UDP-N-acetyl-3-O-(1-carboxyvinyl)-alpha-D-glucosamine + NADPH + H(+)</text>
        <dbReference type="Rhea" id="RHEA:12248"/>
        <dbReference type="ChEBI" id="CHEBI:15378"/>
        <dbReference type="ChEBI" id="CHEBI:57783"/>
        <dbReference type="ChEBI" id="CHEBI:58349"/>
        <dbReference type="ChEBI" id="CHEBI:68483"/>
        <dbReference type="ChEBI" id="CHEBI:70757"/>
        <dbReference type="EC" id="1.3.1.98"/>
    </reaction>
</comment>
<feature type="active site" evidence="19">
    <location>
        <position position="169"/>
    </location>
</feature>
<dbReference type="Pfam" id="PF02873">
    <property type="entry name" value="MurB_C"/>
    <property type="match status" value="1"/>
</dbReference>
<dbReference type="HAMAP" id="MF_00037">
    <property type="entry name" value="MurB"/>
    <property type="match status" value="1"/>
</dbReference>
<comment type="caution">
    <text evidence="21">The sequence shown here is derived from an EMBL/GenBank/DDBJ whole genome shotgun (WGS) entry which is preliminary data.</text>
</comment>
<dbReference type="EMBL" id="JADKYY010000005">
    <property type="protein sequence ID" value="MBF5027278.1"/>
    <property type="molecule type" value="Genomic_DNA"/>
</dbReference>
<dbReference type="GO" id="GO:0071949">
    <property type="term" value="F:FAD binding"/>
    <property type="evidence" value="ECO:0007669"/>
    <property type="project" value="InterPro"/>
</dbReference>
<dbReference type="Proteomes" id="UP000694480">
    <property type="component" value="Unassembled WGS sequence"/>
</dbReference>
<evidence type="ECO:0000256" key="15">
    <source>
        <dbReference type="ARBA" id="ARBA00023306"/>
    </source>
</evidence>
<evidence type="ECO:0000259" key="20">
    <source>
        <dbReference type="PROSITE" id="PS51387"/>
    </source>
</evidence>
<evidence type="ECO:0000256" key="16">
    <source>
        <dbReference type="ARBA" id="ARBA00023316"/>
    </source>
</evidence>
<dbReference type="GO" id="GO:0008762">
    <property type="term" value="F:UDP-N-acetylmuramate dehydrogenase activity"/>
    <property type="evidence" value="ECO:0007669"/>
    <property type="project" value="UniProtKB-UniRule"/>
</dbReference>
<dbReference type="SUPFAM" id="SSF56176">
    <property type="entry name" value="FAD-binding/transporter-associated domain-like"/>
    <property type="match status" value="1"/>
</dbReference>
<dbReference type="SUPFAM" id="SSF56194">
    <property type="entry name" value="Uridine diphospho-N-Acetylenolpyruvylglucosamine reductase, MurB, C-terminal domain"/>
    <property type="match status" value="1"/>
</dbReference>
<comment type="cofactor">
    <cofactor evidence="1 19">
        <name>FAD</name>
        <dbReference type="ChEBI" id="CHEBI:57692"/>
    </cofactor>
</comment>
<feature type="active site" description="Proton donor" evidence="19">
    <location>
        <position position="244"/>
    </location>
</feature>
<dbReference type="RefSeq" id="WP_194739207.1">
    <property type="nucleotide sequence ID" value="NZ_JADKYY010000005.1"/>
</dbReference>
<evidence type="ECO:0000256" key="10">
    <source>
        <dbReference type="ARBA" id="ARBA00022827"/>
    </source>
</evidence>
<keyword evidence="15 19" id="KW-0131">Cell cycle</keyword>
<evidence type="ECO:0000256" key="5">
    <source>
        <dbReference type="ARBA" id="ARBA00012518"/>
    </source>
</evidence>
<evidence type="ECO:0000256" key="11">
    <source>
        <dbReference type="ARBA" id="ARBA00022857"/>
    </source>
</evidence>
<keyword evidence="11 19" id="KW-0521">NADP</keyword>
<dbReference type="NCBIfam" id="NF010478">
    <property type="entry name" value="PRK13903.1"/>
    <property type="match status" value="1"/>
</dbReference>
<comment type="function">
    <text evidence="2 19">Cell wall formation.</text>
</comment>
<keyword evidence="13 19" id="KW-0573">Peptidoglycan synthesis</keyword>
<evidence type="ECO:0000256" key="1">
    <source>
        <dbReference type="ARBA" id="ARBA00001974"/>
    </source>
</evidence>
<organism evidence="21 22">
    <name type="scientific">Planobacterium oryzisoli</name>
    <dbReference type="NCBI Taxonomy" id="2771435"/>
    <lineage>
        <taxon>Bacteria</taxon>
        <taxon>Pseudomonadati</taxon>
        <taxon>Bacteroidota</taxon>
        <taxon>Flavobacteriia</taxon>
        <taxon>Flavobacteriales</taxon>
        <taxon>Weeksellaceae</taxon>
        <taxon>Chryseobacterium group</taxon>
        <taxon>Chryseobacterium</taxon>
    </lineage>
</organism>
<keyword evidence="10 19" id="KW-0274">FAD</keyword>
<dbReference type="Gene3D" id="3.90.78.10">
    <property type="entry name" value="UDP-N-acetylenolpyruvoylglucosamine reductase, C-terminal domain"/>
    <property type="match status" value="1"/>
</dbReference>
<comment type="pathway">
    <text evidence="4 19">Cell wall biogenesis; peptidoglycan biosynthesis.</text>
</comment>
<evidence type="ECO:0000256" key="13">
    <source>
        <dbReference type="ARBA" id="ARBA00022984"/>
    </source>
</evidence>
<dbReference type="GO" id="GO:0008360">
    <property type="term" value="P:regulation of cell shape"/>
    <property type="evidence" value="ECO:0007669"/>
    <property type="project" value="UniProtKB-KW"/>
</dbReference>
<comment type="subcellular location">
    <subcellularLocation>
        <location evidence="3 19">Cytoplasm</location>
    </subcellularLocation>
</comment>
<keyword evidence="9 19" id="KW-0285">Flavoprotein</keyword>
<gene>
    <name evidence="19 21" type="primary">murB</name>
    <name evidence="21" type="ORF">IC612_05645</name>
</gene>
<keyword evidence="7 19" id="KW-0963">Cytoplasm</keyword>
<dbReference type="InterPro" id="IPR016169">
    <property type="entry name" value="FAD-bd_PCMH_sub2"/>
</dbReference>
<evidence type="ECO:0000256" key="14">
    <source>
        <dbReference type="ARBA" id="ARBA00023002"/>
    </source>
</evidence>
<dbReference type="InterPro" id="IPR011601">
    <property type="entry name" value="MurB_C"/>
</dbReference>
<dbReference type="GO" id="GO:0071555">
    <property type="term" value="P:cell wall organization"/>
    <property type="evidence" value="ECO:0007669"/>
    <property type="project" value="UniProtKB-KW"/>
</dbReference>
<evidence type="ECO:0000313" key="22">
    <source>
        <dbReference type="Proteomes" id="UP000694480"/>
    </source>
</evidence>
<dbReference type="EC" id="1.3.1.98" evidence="5 19"/>
<evidence type="ECO:0000313" key="21">
    <source>
        <dbReference type="EMBL" id="MBF5027278.1"/>
    </source>
</evidence>
<comment type="similarity">
    <text evidence="19">Belongs to the MurB family.</text>
</comment>
<evidence type="ECO:0000256" key="3">
    <source>
        <dbReference type="ARBA" id="ARBA00004496"/>
    </source>
</evidence>
<dbReference type="NCBIfam" id="TIGR00179">
    <property type="entry name" value="murB"/>
    <property type="match status" value="1"/>
</dbReference>
<evidence type="ECO:0000256" key="4">
    <source>
        <dbReference type="ARBA" id="ARBA00004752"/>
    </source>
</evidence>
<dbReference type="Pfam" id="PF01565">
    <property type="entry name" value="FAD_binding_4"/>
    <property type="match status" value="1"/>
</dbReference>
<keyword evidence="12 19" id="KW-0133">Cell shape</keyword>